<dbReference type="PANTHER" id="PTHR43308">
    <property type="entry name" value="OUTER MEMBRANE PROTEIN ALPHA-RELATED"/>
    <property type="match status" value="1"/>
</dbReference>
<feature type="signal peptide" evidence="1">
    <location>
        <begin position="1"/>
        <end position="23"/>
    </location>
</feature>
<dbReference type="Pfam" id="PF00395">
    <property type="entry name" value="SLH"/>
    <property type="match status" value="1"/>
</dbReference>
<evidence type="ECO:0000259" key="2">
    <source>
        <dbReference type="PROSITE" id="PS51272"/>
    </source>
</evidence>
<dbReference type="SUPFAM" id="SSF56935">
    <property type="entry name" value="Porins"/>
    <property type="match status" value="1"/>
</dbReference>
<keyword evidence="4" id="KW-1185">Reference proteome</keyword>
<accession>A0ABZ3IPR3</accession>
<name>A0ABZ3IPR3_9FIRM</name>
<gene>
    <name evidence="3" type="ORF">SPSIL_036070</name>
</gene>
<dbReference type="Gene3D" id="2.40.160.130">
    <property type="entry name" value="Capsule assembly protein Wzi"/>
    <property type="match status" value="1"/>
</dbReference>
<organism evidence="3 4">
    <name type="scientific">Sporomusa silvacetica DSM 10669</name>
    <dbReference type="NCBI Taxonomy" id="1123289"/>
    <lineage>
        <taxon>Bacteria</taxon>
        <taxon>Bacillati</taxon>
        <taxon>Bacillota</taxon>
        <taxon>Negativicutes</taxon>
        <taxon>Selenomonadales</taxon>
        <taxon>Sporomusaceae</taxon>
        <taxon>Sporomusa</taxon>
    </lineage>
</organism>
<evidence type="ECO:0000313" key="3">
    <source>
        <dbReference type="EMBL" id="XFO67409.1"/>
    </source>
</evidence>
<dbReference type="PROSITE" id="PS51272">
    <property type="entry name" value="SLH"/>
    <property type="match status" value="1"/>
</dbReference>
<dbReference type="PANTHER" id="PTHR43308:SF1">
    <property type="entry name" value="OUTER MEMBRANE PROTEIN ALPHA"/>
    <property type="match status" value="1"/>
</dbReference>
<evidence type="ECO:0000256" key="1">
    <source>
        <dbReference type="SAM" id="SignalP"/>
    </source>
</evidence>
<feature type="domain" description="SLH" evidence="2">
    <location>
        <begin position="25"/>
        <end position="88"/>
    </location>
</feature>
<evidence type="ECO:0000313" key="4">
    <source>
        <dbReference type="Proteomes" id="UP000216752"/>
    </source>
</evidence>
<dbReference type="InterPro" id="IPR001119">
    <property type="entry name" value="SLH_dom"/>
</dbReference>
<dbReference type="RefSeq" id="WP_094605840.1">
    <property type="nucleotide sequence ID" value="NZ_CP155573.1"/>
</dbReference>
<protein>
    <recommendedName>
        <fullName evidence="2">SLH domain-containing protein</fullName>
    </recommendedName>
</protein>
<dbReference type="InterPro" id="IPR051465">
    <property type="entry name" value="Cell_Envelope_Struct_Comp"/>
</dbReference>
<sequence length="222" mass="23941">MKKQTAMALAAVFAMSVAGTALAAPANPFTDVPANHWAYDSINKLAQAGVISGYGDGTFQGDKTLTRYEVATIVAKAMANSDKADAASQKEIEALKAEFGAELNNLGVRVDNLEKNASKVKFTGEVRERYEYQDKVLTTGKSDNTSKTRLRLNMESQISDDVTFHGRYEAESEFGDGTENGSKLTQAYITGKAAGLNYSFGRQPIWLGQGMIADIKVTAMVC</sequence>
<reference evidence="3" key="1">
    <citation type="submission" date="2024-05" db="EMBL/GenBank/DDBJ databases">
        <title>Isolation and characterization of Sporomusa carbonis sp. nov., a carboxydotrophic hydrogenogen in the genus of Sporomusa isolated from a charcoal burning pile.</title>
        <authorList>
            <person name="Boeer T."/>
            <person name="Rosenbaum F."/>
            <person name="Eysell L."/>
            <person name="Mueller V."/>
            <person name="Daniel R."/>
            <person name="Poehlein A."/>
        </authorList>
    </citation>
    <scope>NUCLEOTIDE SEQUENCE [LARGE SCALE GENOMIC DNA]</scope>
    <source>
        <strain evidence="3">DSM 10669</strain>
    </source>
</reference>
<proteinExistence type="predicted"/>
<dbReference type="InterPro" id="IPR038636">
    <property type="entry name" value="Wzi_sf"/>
</dbReference>
<feature type="chain" id="PRO_5047393216" description="SLH domain-containing protein" evidence="1">
    <location>
        <begin position="24"/>
        <end position="222"/>
    </location>
</feature>
<dbReference type="EMBL" id="CP155573">
    <property type="protein sequence ID" value="XFO67409.1"/>
    <property type="molecule type" value="Genomic_DNA"/>
</dbReference>
<keyword evidence="1" id="KW-0732">Signal</keyword>
<dbReference type="Proteomes" id="UP000216752">
    <property type="component" value="Chromosome"/>
</dbReference>